<proteinExistence type="predicted"/>
<comment type="caution">
    <text evidence="1">The sequence shown here is derived from an EMBL/GenBank/DDBJ whole genome shotgun (WGS) entry which is preliminary data.</text>
</comment>
<evidence type="ECO:0008006" key="3">
    <source>
        <dbReference type="Google" id="ProtNLM"/>
    </source>
</evidence>
<name>A0A1F7XB91_9BACT</name>
<accession>A0A1F7XB91</accession>
<protein>
    <recommendedName>
        <fullName evidence="3">HNH domain-containing protein</fullName>
    </recommendedName>
</protein>
<evidence type="ECO:0000313" key="1">
    <source>
        <dbReference type="EMBL" id="OGM11668.1"/>
    </source>
</evidence>
<dbReference type="AlphaFoldDB" id="A0A1F7XB91"/>
<reference evidence="1 2" key="1">
    <citation type="journal article" date="2016" name="Nat. Commun.">
        <title>Thousands of microbial genomes shed light on interconnected biogeochemical processes in an aquifer system.</title>
        <authorList>
            <person name="Anantharaman K."/>
            <person name="Brown C.T."/>
            <person name="Hug L.A."/>
            <person name="Sharon I."/>
            <person name="Castelle C.J."/>
            <person name="Probst A.J."/>
            <person name="Thomas B.C."/>
            <person name="Singh A."/>
            <person name="Wilkins M.J."/>
            <person name="Karaoz U."/>
            <person name="Brodie E.L."/>
            <person name="Williams K.H."/>
            <person name="Hubbard S.S."/>
            <person name="Banfield J.F."/>
        </authorList>
    </citation>
    <scope>NUCLEOTIDE SEQUENCE [LARGE SCALE GENOMIC DNA]</scope>
</reference>
<gene>
    <name evidence="1" type="ORF">A2V80_02715</name>
</gene>
<evidence type="ECO:0000313" key="2">
    <source>
        <dbReference type="Proteomes" id="UP000179013"/>
    </source>
</evidence>
<sequence length="142" mass="17529">MGLVKYCPKCQKYKYLVDFYRRKTGIRSGEYYEKCKECMKSRGRYYYRHNHDRQLALKLAINRKNYYLRRNIMIKIKSQPCKDCSNLYPYFVMDFDHRDRKSKVDSPARLRSYSFKKFMDEIKKCDIVCSNCHRIRTFKKYL</sequence>
<dbReference type="EMBL" id="MGFU01000055">
    <property type="protein sequence ID" value="OGM11668.1"/>
    <property type="molecule type" value="Genomic_DNA"/>
</dbReference>
<organism evidence="1 2">
    <name type="scientific">Candidatus Woesebacteria bacterium RBG_16_39_8b</name>
    <dbReference type="NCBI Taxonomy" id="1802482"/>
    <lineage>
        <taxon>Bacteria</taxon>
        <taxon>Candidatus Woeseibacteriota</taxon>
    </lineage>
</organism>
<dbReference type="Proteomes" id="UP000179013">
    <property type="component" value="Unassembled WGS sequence"/>
</dbReference>